<gene>
    <name evidence="2" type="ORF">ADICEAN_01250</name>
</gene>
<reference evidence="2 3" key="1">
    <citation type="journal article" date="2013" name="Genome Announc.">
        <title>Draft Genome Sequence of Cesiribacter andamanensis Strain AMV16T, Isolated from a Soil Sample from a Mud Volcano in the Andaman Islands, India.</title>
        <authorList>
            <person name="Shivaji S."/>
            <person name="Ara S."/>
            <person name="Begum Z."/>
            <person name="Srinivas T.N."/>
            <person name="Singh A."/>
            <person name="Kumar Pinnaka A."/>
        </authorList>
    </citation>
    <scope>NUCLEOTIDE SEQUENCE [LARGE SCALE GENOMIC DNA]</scope>
    <source>
        <strain evidence="2 3">AMV16</strain>
    </source>
</reference>
<evidence type="ECO:0000313" key="3">
    <source>
        <dbReference type="Proteomes" id="UP000011910"/>
    </source>
</evidence>
<dbReference type="Gene3D" id="1.10.3730.20">
    <property type="match status" value="1"/>
</dbReference>
<dbReference type="SUPFAM" id="SSF103481">
    <property type="entry name" value="Multidrug resistance efflux transporter EmrE"/>
    <property type="match status" value="1"/>
</dbReference>
<keyword evidence="3" id="KW-1185">Reference proteome</keyword>
<feature type="transmembrane region" description="Helical" evidence="1">
    <location>
        <begin position="62"/>
        <end position="82"/>
    </location>
</feature>
<feature type="transmembrane region" description="Helical" evidence="1">
    <location>
        <begin position="94"/>
        <end position="114"/>
    </location>
</feature>
<dbReference type="InterPro" id="IPR037185">
    <property type="entry name" value="EmrE-like"/>
</dbReference>
<organism evidence="2 3">
    <name type="scientific">Cesiribacter andamanensis AMV16</name>
    <dbReference type="NCBI Taxonomy" id="1279009"/>
    <lineage>
        <taxon>Bacteria</taxon>
        <taxon>Pseudomonadati</taxon>
        <taxon>Bacteroidota</taxon>
        <taxon>Cytophagia</taxon>
        <taxon>Cytophagales</taxon>
        <taxon>Cesiribacteraceae</taxon>
        <taxon>Cesiribacter</taxon>
    </lineage>
</organism>
<feature type="transmembrane region" description="Helical" evidence="1">
    <location>
        <begin position="274"/>
        <end position="292"/>
    </location>
</feature>
<feature type="transmembrane region" description="Helical" evidence="1">
    <location>
        <begin position="246"/>
        <end position="267"/>
    </location>
</feature>
<dbReference type="AlphaFoldDB" id="M7NYW7"/>
<keyword evidence="1" id="KW-0472">Membrane</keyword>
<protein>
    <recommendedName>
        <fullName evidence="4">EamA-like transporter family protein</fullName>
    </recommendedName>
</protein>
<dbReference type="EMBL" id="AODQ01000022">
    <property type="protein sequence ID" value="EMR03569.1"/>
    <property type="molecule type" value="Genomic_DNA"/>
</dbReference>
<feature type="transmembrane region" description="Helical" evidence="1">
    <location>
        <begin position="34"/>
        <end position="56"/>
    </location>
</feature>
<feature type="transmembrane region" description="Helical" evidence="1">
    <location>
        <begin position="6"/>
        <end position="22"/>
    </location>
</feature>
<dbReference type="eggNOG" id="COG0697">
    <property type="taxonomic scope" value="Bacteria"/>
</dbReference>
<name>M7NYW7_9BACT</name>
<accession>M7NYW7</accession>
<proteinExistence type="predicted"/>
<feature type="transmembrane region" description="Helical" evidence="1">
    <location>
        <begin position="150"/>
        <end position="174"/>
    </location>
</feature>
<feature type="transmembrane region" description="Helical" evidence="1">
    <location>
        <begin position="120"/>
        <end position="138"/>
    </location>
</feature>
<dbReference type="OrthoDB" id="1524053at2"/>
<sequence length="298" mass="32752">MPYLLLGILFNVAIFLIFRGYVRFGVATLPAIVVNYFVCVLTGLVFMGDTAALQLVSLDSPWLVFALFLGVLFIGTFYMMALTTQRLSVTVSSIAAKMSLALPVIFSLFVLQIESKAFDGWNYLGIGLAFVAIYMSSWKPRLKGKAPLPGNRLIFLLPVGVFLCSGIIDTTINYTSYRYLSEREEAIFPLVIFGVAALLGLILQLVRRIPTGKKELLGGIALGVPNFFSIYFIVKGLADFDNNGAFFYPLLNISIILGSALLAILLYKEKLLPVNQIGLGLAVLAIFLLSYQEILSML</sequence>
<feature type="transmembrane region" description="Helical" evidence="1">
    <location>
        <begin position="186"/>
        <end position="204"/>
    </location>
</feature>
<evidence type="ECO:0000256" key="1">
    <source>
        <dbReference type="SAM" id="Phobius"/>
    </source>
</evidence>
<comment type="caution">
    <text evidence="2">The sequence shown here is derived from an EMBL/GenBank/DDBJ whole genome shotgun (WGS) entry which is preliminary data.</text>
</comment>
<evidence type="ECO:0008006" key="4">
    <source>
        <dbReference type="Google" id="ProtNLM"/>
    </source>
</evidence>
<keyword evidence="1" id="KW-1133">Transmembrane helix</keyword>
<dbReference type="STRING" id="1279009.ADICEAN_01250"/>
<dbReference type="RefSeq" id="WP_009194650.1">
    <property type="nucleotide sequence ID" value="NZ_AODQ01000022.1"/>
</dbReference>
<evidence type="ECO:0000313" key="2">
    <source>
        <dbReference type="EMBL" id="EMR03569.1"/>
    </source>
</evidence>
<feature type="transmembrane region" description="Helical" evidence="1">
    <location>
        <begin position="216"/>
        <end position="234"/>
    </location>
</feature>
<dbReference type="Proteomes" id="UP000011910">
    <property type="component" value="Unassembled WGS sequence"/>
</dbReference>
<keyword evidence="1" id="KW-0812">Transmembrane</keyword>